<dbReference type="GO" id="GO:0005975">
    <property type="term" value="P:carbohydrate metabolic process"/>
    <property type="evidence" value="ECO:0007669"/>
    <property type="project" value="InterPro"/>
</dbReference>
<dbReference type="InterPro" id="IPR008928">
    <property type="entry name" value="6-hairpin_glycosidase_sf"/>
</dbReference>
<evidence type="ECO:0000259" key="2">
    <source>
        <dbReference type="Pfam" id="PF16335"/>
    </source>
</evidence>
<dbReference type="InterPro" id="IPR032514">
    <property type="entry name" value="GtaA_central"/>
</dbReference>
<dbReference type="SUPFAM" id="SSF48208">
    <property type="entry name" value="Six-hairpin glycosidases"/>
    <property type="match status" value="1"/>
</dbReference>
<protein>
    <submittedName>
        <fullName evidence="4">DUF1793-domain-containing protein</fullName>
    </submittedName>
</protein>
<evidence type="ECO:0000313" key="4">
    <source>
        <dbReference type="EMBL" id="KAJ7044468.1"/>
    </source>
</evidence>
<dbReference type="InterPro" id="IPR033433">
    <property type="entry name" value="GtaA_N"/>
</dbReference>
<dbReference type="PANTHER" id="PTHR31987">
    <property type="entry name" value="GLUTAMINASE A-RELATED"/>
    <property type="match status" value="1"/>
</dbReference>
<dbReference type="Proteomes" id="UP001218188">
    <property type="component" value="Unassembled WGS sequence"/>
</dbReference>
<sequence>MHSFGLLSLASFLFAFCVASQVTWKATPFNPSSIPLAVRSPYLSTWLPQGGGNPLNGVWPQHWTGQTVGWAGFIKVDGTAYSFLGDPGIGAPFTKATQKSMEFTSTQSIFIMSCGPIDLNVTFLSPVEPSDLSKQSFPFSYMALSATSTDGNSHSVQVYSDISAEWVVGDNSLAVNWTTVEGDTLVHQVQLQTQTVFAEKDDRALYGSVFYSTTAGSGVTFQTGEDLVVRAQFVNNSVLLNTKDSNFRAIANDWPVFAFAHDLGKIAATPSIPVVVSVGNVHDPAISYIVAGGKLQDRSSLFWNQFSTISDAITSFMGEYLDALARNSKFDAQVQSDAMTISADYAAIVALSIRQTLGATDITISKSNDGSWNATDILVFMKEISSDGNVNTVDVIFPAYPLLLYVNPLLAKYLLAGLFEYQATGQYPNKYSAHDLGASYPKALGHNDGKDEQMPVEESGNMLIMALSYAQKSGDNSQLTTYAGLLDQWTQFLIQDSLIPESQISTDDFAGALANQTNLAIKGIIGIKAMALIAEILGDDKKSSNYSSTAASYVSQWQYLATSSDQSHLTLSYGNSSSWGLSYNLYADKLLKLNLFPDTIYQMQTNWYRTVQQPFGVPLDTRHTYTKSDWQIWTAAIMSDTNARDFFITSVKNAAANGLSSQPLGDWYEARDGTPEAFRARPVVGGHLALLALSSQPASSANGSAPTASAITPNGNAARGFTLPLPFSWLGTVLRRYQSH</sequence>
<organism evidence="4 5">
    <name type="scientific">Mycena alexandri</name>
    <dbReference type="NCBI Taxonomy" id="1745969"/>
    <lineage>
        <taxon>Eukaryota</taxon>
        <taxon>Fungi</taxon>
        <taxon>Dikarya</taxon>
        <taxon>Basidiomycota</taxon>
        <taxon>Agaricomycotina</taxon>
        <taxon>Agaricomycetes</taxon>
        <taxon>Agaricomycetidae</taxon>
        <taxon>Agaricales</taxon>
        <taxon>Marasmiineae</taxon>
        <taxon>Mycenaceae</taxon>
        <taxon>Mycena</taxon>
    </lineage>
</organism>
<evidence type="ECO:0000313" key="5">
    <source>
        <dbReference type="Proteomes" id="UP001218188"/>
    </source>
</evidence>
<dbReference type="EMBL" id="JARJCM010000006">
    <property type="protein sequence ID" value="KAJ7044468.1"/>
    <property type="molecule type" value="Genomic_DNA"/>
</dbReference>
<dbReference type="Pfam" id="PF17168">
    <property type="entry name" value="DUF5127"/>
    <property type="match status" value="1"/>
</dbReference>
<reference evidence="4" key="1">
    <citation type="submission" date="2023-03" db="EMBL/GenBank/DDBJ databases">
        <title>Massive genome expansion in bonnet fungi (Mycena s.s.) driven by repeated elements and novel gene families across ecological guilds.</title>
        <authorList>
            <consortium name="Lawrence Berkeley National Laboratory"/>
            <person name="Harder C.B."/>
            <person name="Miyauchi S."/>
            <person name="Viragh M."/>
            <person name="Kuo A."/>
            <person name="Thoen E."/>
            <person name="Andreopoulos B."/>
            <person name="Lu D."/>
            <person name="Skrede I."/>
            <person name="Drula E."/>
            <person name="Henrissat B."/>
            <person name="Morin E."/>
            <person name="Kohler A."/>
            <person name="Barry K."/>
            <person name="LaButti K."/>
            <person name="Morin E."/>
            <person name="Salamov A."/>
            <person name="Lipzen A."/>
            <person name="Mereny Z."/>
            <person name="Hegedus B."/>
            <person name="Baldrian P."/>
            <person name="Stursova M."/>
            <person name="Weitz H."/>
            <person name="Taylor A."/>
            <person name="Grigoriev I.V."/>
            <person name="Nagy L.G."/>
            <person name="Martin F."/>
            <person name="Kauserud H."/>
        </authorList>
    </citation>
    <scope>NUCLEOTIDE SEQUENCE</scope>
    <source>
        <strain evidence="4">CBHHK200</strain>
    </source>
</reference>
<feature type="domain" description="Glutaminase A N-terminal" evidence="3">
    <location>
        <begin position="106"/>
        <end position="337"/>
    </location>
</feature>
<feature type="signal peptide" evidence="1">
    <location>
        <begin position="1"/>
        <end position="19"/>
    </location>
</feature>
<gene>
    <name evidence="4" type="ORF">C8F04DRAFT_1026675</name>
</gene>
<evidence type="ECO:0000259" key="3">
    <source>
        <dbReference type="Pfam" id="PF17168"/>
    </source>
</evidence>
<keyword evidence="1" id="KW-0732">Signal</keyword>
<keyword evidence="5" id="KW-1185">Reference proteome</keyword>
<feature type="chain" id="PRO_5042044984" evidence="1">
    <location>
        <begin position="20"/>
        <end position="740"/>
    </location>
</feature>
<feature type="domain" description="Glutaminase A central" evidence="2">
    <location>
        <begin position="342"/>
        <end position="691"/>
    </location>
</feature>
<comment type="caution">
    <text evidence="4">The sequence shown here is derived from an EMBL/GenBank/DDBJ whole genome shotgun (WGS) entry which is preliminary data.</text>
</comment>
<dbReference type="Pfam" id="PF16335">
    <property type="entry name" value="GtaA_6_Hairpin"/>
    <property type="match status" value="1"/>
</dbReference>
<proteinExistence type="predicted"/>
<dbReference type="AlphaFoldDB" id="A0AAD6X9T7"/>
<dbReference type="PANTHER" id="PTHR31987:SF1">
    <property type="entry name" value="GLUTAMINASE A"/>
    <property type="match status" value="1"/>
</dbReference>
<evidence type="ECO:0000256" key="1">
    <source>
        <dbReference type="SAM" id="SignalP"/>
    </source>
</evidence>
<accession>A0AAD6X9T7</accession>
<name>A0AAD6X9T7_9AGAR</name>
<dbReference type="InterPro" id="IPR052743">
    <property type="entry name" value="Glutaminase_GtaA"/>
</dbReference>